<comment type="caution">
    <text evidence="2">The sequence shown here is derived from an EMBL/GenBank/DDBJ whole genome shotgun (WGS) entry which is preliminary data.</text>
</comment>
<feature type="transmembrane region" description="Helical" evidence="1">
    <location>
        <begin position="12"/>
        <end position="31"/>
    </location>
</feature>
<protein>
    <submittedName>
        <fullName evidence="2">Uncharacterized protein</fullName>
    </submittedName>
</protein>
<dbReference type="EMBL" id="PHGZ01000026">
    <property type="protein sequence ID" value="PJG82203.1"/>
    <property type="molecule type" value="Genomic_DNA"/>
</dbReference>
<dbReference type="OrthoDB" id="9812260at2"/>
<dbReference type="RefSeq" id="WP_100297466.1">
    <property type="nucleotide sequence ID" value="NZ_PHGZ01000026.1"/>
</dbReference>
<reference evidence="2 3" key="1">
    <citation type="submission" date="2017-11" db="EMBL/GenBank/DDBJ databases">
        <title>Reclassification of Bisgaard taxon 5 as Caviibacterium pharyngocola gen. nov., sp. nov.</title>
        <authorList>
            <person name="Christensen H."/>
        </authorList>
    </citation>
    <scope>NUCLEOTIDE SEQUENCE [LARGE SCALE GENOMIC DNA]</scope>
    <source>
        <strain evidence="2 3">7_3</strain>
    </source>
</reference>
<name>A0A2M8RTH9_9PAST</name>
<accession>A0A2M8RTH9</accession>
<dbReference type="SMR" id="A0A2M8RTH9"/>
<evidence type="ECO:0000256" key="1">
    <source>
        <dbReference type="SAM" id="Phobius"/>
    </source>
</evidence>
<keyword evidence="1" id="KW-0812">Transmembrane</keyword>
<evidence type="ECO:0000313" key="2">
    <source>
        <dbReference type="EMBL" id="PJG82203.1"/>
    </source>
</evidence>
<keyword evidence="3" id="KW-1185">Reference proteome</keyword>
<dbReference type="AlphaFoldDB" id="A0A2M8RTH9"/>
<proteinExistence type="predicted"/>
<sequence>MEYIIEEINNLGWLSTLSGIVGLGVMLLALIKKPRIWICNKVRRVRTTIKYHSIYEFIQENGLDKKSFLNPKDLRILILDDEPQNYPIDYLKESKYDIESITKISLSKMDTISKYHIIILDITGIVEEDLKQGGFELLKRLRTSKPVGQAIIAASSKRFDISVADFYKLADLKIKTPIEPIEIEDILIEAAKLKFNTIDLAQQLDSILYKIPRSDIRKNITSNIILFLDKEISFETLKKKISSYDYEKKEELLNIVESLNHQVNHEKNN</sequence>
<dbReference type="Proteomes" id="UP000230282">
    <property type="component" value="Unassembled WGS sequence"/>
</dbReference>
<gene>
    <name evidence="2" type="ORF">CVP04_10500</name>
</gene>
<keyword evidence="1" id="KW-0472">Membrane</keyword>
<keyword evidence="1" id="KW-1133">Transmembrane helix</keyword>
<evidence type="ECO:0000313" key="3">
    <source>
        <dbReference type="Proteomes" id="UP000230282"/>
    </source>
</evidence>
<organism evidence="2 3">
    <name type="scientific">Caviibacterium pharyngocola</name>
    <dbReference type="NCBI Taxonomy" id="28159"/>
    <lineage>
        <taxon>Bacteria</taxon>
        <taxon>Pseudomonadati</taxon>
        <taxon>Pseudomonadota</taxon>
        <taxon>Gammaproteobacteria</taxon>
        <taxon>Pasteurellales</taxon>
        <taxon>Pasteurellaceae</taxon>
        <taxon>Caviibacterium</taxon>
    </lineage>
</organism>